<organism evidence="1 2">
    <name type="scientific">Thiorhodococcus mannitoliphagus</name>
    <dbReference type="NCBI Taxonomy" id="329406"/>
    <lineage>
        <taxon>Bacteria</taxon>
        <taxon>Pseudomonadati</taxon>
        <taxon>Pseudomonadota</taxon>
        <taxon>Gammaproteobacteria</taxon>
        <taxon>Chromatiales</taxon>
        <taxon>Chromatiaceae</taxon>
        <taxon>Thiorhodococcus</taxon>
    </lineage>
</organism>
<dbReference type="PANTHER" id="PTHR21192:SF2">
    <property type="entry name" value="NADH DEHYDROGENASE [UBIQUINONE] 1 ALPHA SUBCOMPLEX ASSEMBLY FACTOR 3"/>
    <property type="match status" value="1"/>
</dbReference>
<evidence type="ECO:0000313" key="2">
    <source>
        <dbReference type="Proteomes" id="UP000471640"/>
    </source>
</evidence>
<name>A0A6P1DWL9_9GAMM</name>
<proteinExistence type="predicted"/>
<dbReference type="Proteomes" id="UP000471640">
    <property type="component" value="Unassembled WGS sequence"/>
</dbReference>
<dbReference type="Pfam" id="PF04430">
    <property type="entry name" value="DUF498"/>
    <property type="match status" value="1"/>
</dbReference>
<accession>A0A6P1DWL9</accession>
<reference evidence="1 2" key="2">
    <citation type="submission" date="2020-02" db="EMBL/GenBank/DDBJ databases">
        <title>Genome sequences of Thiorhodococcus mannitoliphagus and Thiorhodococcus minor, purple sulfur photosynthetic bacteria in the gammaproteobacterial family, Chromatiaceae.</title>
        <authorList>
            <person name="Aviles F.A."/>
            <person name="Meyer T.E."/>
            <person name="Kyndt J.A."/>
        </authorList>
    </citation>
    <scope>NUCLEOTIDE SEQUENCE [LARGE SCALE GENOMIC DNA]</scope>
    <source>
        <strain evidence="1 2">DSM 18266</strain>
    </source>
</reference>
<keyword evidence="2" id="KW-1185">Reference proteome</keyword>
<reference evidence="2" key="1">
    <citation type="journal article" date="2020" name="Microbiol. Resour. Announc.">
        <title>Draft Genome Sequences of Thiorhodococcus mannitoliphagus and Thiorhodococcus minor, Purple Sulfur Photosynthetic Bacteria in the Gammaproteobacterial Family Chromatiaceae.</title>
        <authorList>
            <person name="Aviles F.A."/>
            <person name="Meyer T.E."/>
            <person name="Kyndt J.A."/>
        </authorList>
    </citation>
    <scope>NUCLEOTIDE SEQUENCE [LARGE SCALE GENOMIC DNA]</scope>
    <source>
        <strain evidence="2">DSM 18266</strain>
    </source>
</reference>
<evidence type="ECO:0000313" key="1">
    <source>
        <dbReference type="EMBL" id="NEX21391.1"/>
    </source>
</evidence>
<dbReference type="InterPro" id="IPR007523">
    <property type="entry name" value="NDUFAF3/AAMDC"/>
</dbReference>
<gene>
    <name evidence="1" type="ORF">G3480_13890</name>
</gene>
<dbReference type="PANTHER" id="PTHR21192">
    <property type="entry name" value="NUCLEAR PROTEIN E3-3"/>
    <property type="match status" value="1"/>
</dbReference>
<dbReference type="EMBL" id="JAAIJR010000053">
    <property type="protein sequence ID" value="NEX21391.1"/>
    <property type="molecule type" value="Genomic_DNA"/>
</dbReference>
<dbReference type="RefSeq" id="WP_164654492.1">
    <property type="nucleotide sequence ID" value="NZ_JAAIJR010000053.1"/>
</dbReference>
<dbReference type="SUPFAM" id="SSF64076">
    <property type="entry name" value="MTH938-like"/>
    <property type="match status" value="1"/>
</dbReference>
<dbReference type="Gene3D" id="3.40.1230.10">
    <property type="entry name" value="MTH938-like"/>
    <property type="match status" value="1"/>
</dbReference>
<protein>
    <submittedName>
        <fullName evidence="1">Xcc1710-like domain-containing protein</fullName>
    </submittedName>
</protein>
<dbReference type="AlphaFoldDB" id="A0A6P1DWL9"/>
<dbReference type="CDD" id="cd05560">
    <property type="entry name" value="Xcc1710_like"/>
    <property type="match status" value="1"/>
</dbReference>
<sequence length="125" mass="13513">MRFAEADDSSGHLVEGYGPEGILVGGRRFRSSLILAPDRIVEDWGPSSAAVLAREHLETLLALDPQLIVLGTGDTQVFPPPEVYFWVMERGVGIEVMDTGAACRTYNILMSEGRRVAAGLILGLT</sequence>
<comment type="caution">
    <text evidence="1">The sequence shown here is derived from an EMBL/GenBank/DDBJ whole genome shotgun (WGS) entry which is preliminary data.</text>
</comment>
<dbReference type="InterPro" id="IPR036748">
    <property type="entry name" value="MTH938-like_sf"/>
</dbReference>